<comment type="caution">
    <text evidence="3">The sequence shown here is derived from an EMBL/GenBank/DDBJ whole genome shotgun (WGS) entry which is preliminary data.</text>
</comment>
<feature type="transmembrane region" description="Helical" evidence="2">
    <location>
        <begin position="21"/>
        <end position="48"/>
    </location>
</feature>
<keyword evidence="4" id="KW-1185">Reference proteome</keyword>
<feature type="transmembrane region" description="Helical" evidence="2">
    <location>
        <begin position="81"/>
        <end position="100"/>
    </location>
</feature>
<evidence type="ECO:0000256" key="2">
    <source>
        <dbReference type="SAM" id="Phobius"/>
    </source>
</evidence>
<evidence type="ECO:0000313" key="4">
    <source>
        <dbReference type="Proteomes" id="UP001497392"/>
    </source>
</evidence>
<keyword evidence="2" id="KW-0812">Transmembrane</keyword>
<dbReference type="EMBL" id="CAXHTA020000019">
    <property type="protein sequence ID" value="CAL5229085.1"/>
    <property type="molecule type" value="Genomic_DNA"/>
</dbReference>
<protein>
    <submittedName>
        <fullName evidence="3">G12341 protein</fullName>
    </submittedName>
</protein>
<reference evidence="3 4" key="1">
    <citation type="submission" date="2024-06" db="EMBL/GenBank/DDBJ databases">
        <authorList>
            <person name="Kraege A."/>
            <person name="Thomma B."/>
        </authorList>
    </citation>
    <scope>NUCLEOTIDE SEQUENCE [LARGE SCALE GENOMIC DNA]</scope>
</reference>
<organism evidence="3 4">
    <name type="scientific">Coccomyxa viridis</name>
    <dbReference type="NCBI Taxonomy" id="1274662"/>
    <lineage>
        <taxon>Eukaryota</taxon>
        <taxon>Viridiplantae</taxon>
        <taxon>Chlorophyta</taxon>
        <taxon>core chlorophytes</taxon>
        <taxon>Trebouxiophyceae</taxon>
        <taxon>Trebouxiophyceae incertae sedis</taxon>
        <taxon>Coccomyxaceae</taxon>
        <taxon>Coccomyxa</taxon>
    </lineage>
</organism>
<sequence>MARRSETQRDRDRPGAYIHTLRALLRLVNAVLLLIGLAMLGYAVYMYMKFKGTEFPSFGPPAPSPAPGPPPPPPSSHKLSFPWFIFAFGGAGLFTFLTAATGLAGVGWNSRWLLGIYSVLIVIMLLVQAAVAITLFADDSWRKYLPPDQTGEFHKIERFVKHKLDVCRWVGLAVLIMQLLSLGLAHALSAAQQKLLDVSDDDDDEVWGRRRPLLSSSTEAASPMERGQARTDAWSQRMHDKYGLDTSGFSYDPDARDGQSGPNSHPIRQESVPQQRRCSIM</sequence>
<name>A0ABP1GA42_9CHLO</name>
<gene>
    <name evidence="3" type="primary">g12341</name>
    <name evidence="3" type="ORF">VP750_LOCUS10991</name>
</gene>
<evidence type="ECO:0000256" key="1">
    <source>
        <dbReference type="SAM" id="MobiDB-lite"/>
    </source>
</evidence>
<proteinExistence type="predicted"/>
<dbReference type="Proteomes" id="UP001497392">
    <property type="component" value="Unassembled WGS sequence"/>
</dbReference>
<feature type="transmembrane region" description="Helical" evidence="2">
    <location>
        <begin position="169"/>
        <end position="188"/>
    </location>
</feature>
<accession>A0ABP1GA42</accession>
<dbReference type="PRINTS" id="PR00259">
    <property type="entry name" value="TMFOUR"/>
</dbReference>
<feature type="region of interest" description="Disordered" evidence="1">
    <location>
        <begin position="209"/>
        <end position="281"/>
    </location>
</feature>
<evidence type="ECO:0000313" key="3">
    <source>
        <dbReference type="EMBL" id="CAL5229085.1"/>
    </source>
</evidence>
<keyword evidence="2" id="KW-0472">Membrane</keyword>
<feature type="transmembrane region" description="Helical" evidence="2">
    <location>
        <begin position="112"/>
        <end position="137"/>
    </location>
</feature>
<feature type="compositionally biased region" description="Polar residues" evidence="1">
    <location>
        <begin position="271"/>
        <end position="281"/>
    </location>
</feature>
<keyword evidence="2" id="KW-1133">Transmembrane helix</keyword>